<organism evidence="10 11">
    <name type="scientific">Athelia psychrophila</name>
    <dbReference type="NCBI Taxonomy" id="1759441"/>
    <lineage>
        <taxon>Eukaryota</taxon>
        <taxon>Fungi</taxon>
        <taxon>Dikarya</taxon>
        <taxon>Basidiomycota</taxon>
        <taxon>Agaricomycotina</taxon>
        <taxon>Agaricomycetes</taxon>
        <taxon>Agaricomycetidae</taxon>
        <taxon>Atheliales</taxon>
        <taxon>Atheliaceae</taxon>
        <taxon>Athelia</taxon>
    </lineage>
</organism>
<dbReference type="PRINTS" id="PR00385">
    <property type="entry name" value="P450"/>
</dbReference>
<dbReference type="SUPFAM" id="SSF48264">
    <property type="entry name" value="Cytochrome P450"/>
    <property type="match status" value="1"/>
</dbReference>
<comment type="pathway">
    <text evidence="2">Secondary metabolite biosynthesis.</text>
</comment>
<comment type="similarity">
    <text evidence="3 8">Belongs to the cytochrome P450 family.</text>
</comment>
<evidence type="ECO:0000256" key="6">
    <source>
        <dbReference type="ARBA" id="ARBA00023004"/>
    </source>
</evidence>
<dbReference type="GO" id="GO:0004497">
    <property type="term" value="F:monooxygenase activity"/>
    <property type="evidence" value="ECO:0007669"/>
    <property type="project" value="UniProtKB-KW"/>
</dbReference>
<evidence type="ECO:0000313" key="10">
    <source>
        <dbReference type="EMBL" id="KZP31915.1"/>
    </source>
</evidence>
<sequence length="507" mass="57314">MLEQLAMAPFKHLTTGEITALAGTALVVYLTGLYAYRLLLHPLRSFPGEKLAALSEWHWCYHAKDSSSYLPVLHQKYGPVVRIAPNSLHFSDYRAYHDIYSPGSKFIKDRHYYNSFDQEECSFGWSDPQLAKARKDVLSPLFSRRAILKLERVVQEKVDLLFSQILVHSNGPVDLYYAFRSMTTDIITSYCFAECFSLVTYPNFQHPVLPAMDSAVELLWALLAFPFLLVVLPWVEAVMGYINTDIKAALDLRVRLTAQVDKLLKDPGSLEGAEHEIIYHHLMNPKPGKSVNDFKMPSRTSLIHESANLLFAGSDTVGNTITVGTFHVLDSERIQRLLVQELTQAWPELESPMSLAKLEKLPYLTAVIKESLRMSSGVVSPQPRIVRPDSTVIAGVTVPAGTSVSICSTFVHYNSDIFTDPTVFNPERWLQPDSAKLDNFQVAFSRGPRSCLGINLAWCELYLIFATLFRKLDMKLYETSVDDLKYKSYFLPAYAGHLRARVRAKMS</sequence>
<evidence type="ECO:0000256" key="2">
    <source>
        <dbReference type="ARBA" id="ARBA00005179"/>
    </source>
</evidence>
<proteinExistence type="inferred from homology"/>
<evidence type="ECO:0000256" key="3">
    <source>
        <dbReference type="ARBA" id="ARBA00010617"/>
    </source>
</evidence>
<keyword evidence="9" id="KW-0472">Membrane</keyword>
<dbReference type="GO" id="GO:0020037">
    <property type="term" value="F:heme binding"/>
    <property type="evidence" value="ECO:0007669"/>
    <property type="project" value="InterPro"/>
</dbReference>
<keyword evidence="11" id="KW-1185">Reference proteome</keyword>
<dbReference type="Proteomes" id="UP000076532">
    <property type="component" value="Unassembled WGS sequence"/>
</dbReference>
<dbReference type="InterPro" id="IPR001128">
    <property type="entry name" value="Cyt_P450"/>
</dbReference>
<dbReference type="OrthoDB" id="1470350at2759"/>
<keyword evidence="5 8" id="KW-0560">Oxidoreductase</keyword>
<keyword evidence="7 8" id="KW-0349">Heme</keyword>
<dbReference type="InterPro" id="IPR050121">
    <property type="entry name" value="Cytochrome_P450_monoxygenase"/>
</dbReference>
<keyword evidence="9" id="KW-0812">Transmembrane</keyword>
<dbReference type="EMBL" id="KV417487">
    <property type="protein sequence ID" value="KZP31915.1"/>
    <property type="molecule type" value="Genomic_DNA"/>
</dbReference>
<evidence type="ECO:0000256" key="4">
    <source>
        <dbReference type="ARBA" id="ARBA00022723"/>
    </source>
</evidence>
<dbReference type="PANTHER" id="PTHR24305:SF157">
    <property type="entry name" value="N-ACETYLTRYPTOPHAN 6-HYDROXYLASE IVOC-RELATED"/>
    <property type="match status" value="1"/>
</dbReference>
<dbReference type="Gene3D" id="1.10.630.10">
    <property type="entry name" value="Cytochrome P450"/>
    <property type="match status" value="1"/>
</dbReference>
<keyword evidence="9" id="KW-1133">Transmembrane helix</keyword>
<comment type="cofactor">
    <cofactor evidence="1 7">
        <name>heme</name>
        <dbReference type="ChEBI" id="CHEBI:30413"/>
    </cofactor>
</comment>
<evidence type="ECO:0000256" key="1">
    <source>
        <dbReference type="ARBA" id="ARBA00001971"/>
    </source>
</evidence>
<dbReference type="AlphaFoldDB" id="A0A166UQ68"/>
<feature type="transmembrane region" description="Helical" evidence="9">
    <location>
        <begin position="218"/>
        <end position="235"/>
    </location>
</feature>
<dbReference type="PRINTS" id="PR00463">
    <property type="entry name" value="EP450I"/>
</dbReference>
<accession>A0A166UQ68</accession>
<dbReference type="InterPro" id="IPR036396">
    <property type="entry name" value="Cyt_P450_sf"/>
</dbReference>
<evidence type="ECO:0000313" key="11">
    <source>
        <dbReference type="Proteomes" id="UP000076532"/>
    </source>
</evidence>
<dbReference type="STRING" id="436010.A0A166UQ68"/>
<keyword evidence="8" id="KW-0503">Monooxygenase</keyword>
<evidence type="ECO:0000256" key="7">
    <source>
        <dbReference type="PIRSR" id="PIRSR602401-1"/>
    </source>
</evidence>
<dbReference type="GO" id="GO:0016705">
    <property type="term" value="F:oxidoreductase activity, acting on paired donors, with incorporation or reduction of molecular oxygen"/>
    <property type="evidence" value="ECO:0007669"/>
    <property type="project" value="InterPro"/>
</dbReference>
<dbReference type="CDD" id="cd11062">
    <property type="entry name" value="CYP58-like"/>
    <property type="match status" value="1"/>
</dbReference>
<dbReference type="InterPro" id="IPR017972">
    <property type="entry name" value="Cyt_P450_CS"/>
</dbReference>
<dbReference type="InterPro" id="IPR002401">
    <property type="entry name" value="Cyt_P450_E_grp-I"/>
</dbReference>
<dbReference type="GO" id="GO:0005506">
    <property type="term" value="F:iron ion binding"/>
    <property type="evidence" value="ECO:0007669"/>
    <property type="project" value="InterPro"/>
</dbReference>
<evidence type="ECO:0000256" key="8">
    <source>
        <dbReference type="RuleBase" id="RU000461"/>
    </source>
</evidence>
<gene>
    <name evidence="10" type="ORF">FIBSPDRAFT_548464</name>
</gene>
<feature type="transmembrane region" description="Helical" evidence="9">
    <location>
        <begin position="20"/>
        <end position="40"/>
    </location>
</feature>
<protein>
    <submittedName>
        <fullName evidence="10">Cytochrome P450</fullName>
    </submittedName>
</protein>
<dbReference type="PROSITE" id="PS00086">
    <property type="entry name" value="CYTOCHROME_P450"/>
    <property type="match status" value="1"/>
</dbReference>
<name>A0A166UQ68_9AGAM</name>
<keyword evidence="4 7" id="KW-0479">Metal-binding</keyword>
<dbReference type="Pfam" id="PF00067">
    <property type="entry name" value="p450"/>
    <property type="match status" value="1"/>
</dbReference>
<evidence type="ECO:0000256" key="5">
    <source>
        <dbReference type="ARBA" id="ARBA00023002"/>
    </source>
</evidence>
<reference evidence="10 11" key="1">
    <citation type="journal article" date="2016" name="Mol. Biol. Evol.">
        <title>Comparative Genomics of Early-Diverging Mushroom-Forming Fungi Provides Insights into the Origins of Lignocellulose Decay Capabilities.</title>
        <authorList>
            <person name="Nagy L.G."/>
            <person name="Riley R."/>
            <person name="Tritt A."/>
            <person name="Adam C."/>
            <person name="Daum C."/>
            <person name="Floudas D."/>
            <person name="Sun H."/>
            <person name="Yadav J.S."/>
            <person name="Pangilinan J."/>
            <person name="Larsson K.H."/>
            <person name="Matsuura K."/>
            <person name="Barry K."/>
            <person name="Labutti K."/>
            <person name="Kuo R."/>
            <person name="Ohm R.A."/>
            <person name="Bhattacharya S.S."/>
            <person name="Shirouzu T."/>
            <person name="Yoshinaga Y."/>
            <person name="Martin F.M."/>
            <person name="Grigoriev I.V."/>
            <person name="Hibbett D.S."/>
        </authorList>
    </citation>
    <scope>NUCLEOTIDE SEQUENCE [LARGE SCALE GENOMIC DNA]</scope>
    <source>
        <strain evidence="10 11">CBS 109695</strain>
    </source>
</reference>
<evidence type="ECO:0000256" key="9">
    <source>
        <dbReference type="SAM" id="Phobius"/>
    </source>
</evidence>
<keyword evidence="6 7" id="KW-0408">Iron</keyword>
<dbReference type="PANTHER" id="PTHR24305">
    <property type="entry name" value="CYTOCHROME P450"/>
    <property type="match status" value="1"/>
</dbReference>
<feature type="binding site" description="axial binding residue" evidence="7">
    <location>
        <position position="451"/>
    </location>
    <ligand>
        <name>heme</name>
        <dbReference type="ChEBI" id="CHEBI:30413"/>
    </ligand>
    <ligandPart>
        <name>Fe</name>
        <dbReference type="ChEBI" id="CHEBI:18248"/>
    </ligandPart>
</feature>